<gene>
    <name evidence="4" type="ORF">ACG0Z6_10960</name>
</gene>
<dbReference type="EC" id="2.3.1.-" evidence="4"/>
<dbReference type="InterPro" id="IPR050832">
    <property type="entry name" value="Bact_Acetyltransf"/>
</dbReference>
<dbReference type="PROSITE" id="PS51186">
    <property type="entry name" value="GNAT"/>
    <property type="match status" value="1"/>
</dbReference>
<dbReference type="SUPFAM" id="SSF55729">
    <property type="entry name" value="Acyl-CoA N-acyltransferases (Nat)"/>
    <property type="match status" value="1"/>
</dbReference>
<dbReference type="InterPro" id="IPR016181">
    <property type="entry name" value="Acyl_CoA_acyltransferase"/>
</dbReference>
<keyword evidence="5" id="KW-1185">Reference proteome</keyword>
<dbReference type="Proteomes" id="UP001606099">
    <property type="component" value="Unassembled WGS sequence"/>
</dbReference>
<dbReference type="GO" id="GO:0016746">
    <property type="term" value="F:acyltransferase activity"/>
    <property type="evidence" value="ECO:0007669"/>
    <property type="project" value="UniProtKB-KW"/>
</dbReference>
<evidence type="ECO:0000313" key="5">
    <source>
        <dbReference type="Proteomes" id="UP001606099"/>
    </source>
</evidence>
<reference evidence="4 5" key="1">
    <citation type="submission" date="2024-08" db="EMBL/GenBank/DDBJ databases">
        <authorList>
            <person name="Lu H."/>
        </authorList>
    </citation>
    <scope>NUCLEOTIDE SEQUENCE [LARGE SCALE GENOMIC DNA]</scope>
    <source>
        <strain evidence="4 5">BYS180W</strain>
    </source>
</reference>
<comment type="caution">
    <text evidence="4">The sequence shown here is derived from an EMBL/GenBank/DDBJ whole genome shotgun (WGS) entry which is preliminary data.</text>
</comment>
<protein>
    <submittedName>
        <fullName evidence="4">GNAT family N-acetyltransferase</fullName>
        <ecNumber evidence="4">2.3.1.-</ecNumber>
    </submittedName>
</protein>
<dbReference type="RefSeq" id="WP_394461288.1">
    <property type="nucleotide sequence ID" value="NZ_JBIGHZ010000004.1"/>
</dbReference>
<evidence type="ECO:0000256" key="1">
    <source>
        <dbReference type="ARBA" id="ARBA00022679"/>
    </source>
</evidence>
<dbReference type="Pfam" id="PF00583">
    <property type="entry name" value="Acetyltransf_1"/>
    <property type="match status" value="1"/>
</dbReference>
<dbReference type="InterPro" id="IPR000182">
    <property type="entry name" value="GNAT_dom"/>
</dbReference>
<keyword evidence="2 4" id="KW-0012">Acyltransferase</keyword>
<proteinExistence type="predicted"/>
<keyword evidence="1 4" id="KW-0808">Transferase</keyword>
<organism evidence="4 5">
    <name type="scientific">Roseateles rivi</name>
    <dbReference type="NCBI Taxonomy" id="3299028"/>
    <lineage>
        <taxon>Bacteria</taxon>
        <taxon>Pseudomonadati</taxon>
        <taxon>Pseudomonadota</taxon>
        <taxon>Betaproteobacteria</taxon>
        <taxon>Burkholderiales</taxon>
        <taxon>Sphaerotilaceae</taxon>
        <taxon>Roseateles</taxon>
    </lineage>
</organism>
<accession>A0ABW7FWR5</accession>
<evidence type="ECO:0000256" key="2">
    <source>
        <dbReference type="ARBA" id="ARBA00023315"/>
    </source>
</evidence>
<evidence type="ECO:0000259" key="3">
    <source>
        <dbReference type="PROSITE" id="PS51186"/>
    </source>
</evidence>
<dbReference type="CDD" id="cd04301">
    <property type="entry name" value="NAT_SF"/>
    <property type="match status" value="1"/>
</dbReference>
<evidence type="ECO:0000313" key="4">
    <source>
        <dbReference type="EMBL" id="MFG6448754.1"/>
    </source>
</evidence>
<dbReference type="EMBL" id="JBIGHZ010000004">
    <property type="protein sequence ID" value="MFG6448754.1"/>
    <property type="molecule type" value="Genomic_DNA"/>
</dbReference>
<feature type="domain" description="N-acetyltransferase" evidence="3">
    <location>
        <begin position="3"/>
        <end position="139"/>
    </location>
</feature>
<sequence>MSVVVRLFEPADHAAAFALWRQTPGLRLGVADTHEAVMRYLLRNPGMSFVALHDKHLVGTVLCGHDGRHGQMHHLVVHPSQRRRGLARQLVRLAVAGLREQGIDKCQLLVPRENLKSRAYWLRSGADERSGLMVYTLSL</sequence>
<dbReference type="PANTHER" id="PTHR43877">
    <property type="entry name" value="AMINOALKYLPHOSPHONATE N-ACETYLTRANSFERASE-RELATED-RELATED"/>
    <property type="match status" value="1"/>
</dbReference>
<dbReference type="Gene3D" id="3.40.630.30">
    <property type="match status" value="1"/>
</dbReference>
<name>A0ABW7FWR5_9BURK</name>